<feature type="region of interest" description="Disordered" evidence="1">
    <location>
        <begin position="301"/>
        <end position="342"/>
    </location>
</feature>
<evidence type="ECO:0000256" key="1">
    <source>
        <dbReference type="SAM" id="MobiDB-lite"/>
    </source>
</evidence>
<gene>
    <name evidence="2" type="ORF">M9Y10_033376</name>
</gene>
<reference evidence="2 3" key="1">
    <citation type="submission" date="2024-04" db="EMBL/GenBank/DDBJ databases">
        <title>Tritrichomonas musculus Genome.</title>
        <authorList>
            <person name="Alves-Ferreira E."/>
            <person name="Grigg M."/>
            <person name="Lorenzi H."/>
            <person name="Galac M."/>
        </authorList>
    </citation>
    <scope>NUCLEOTIDE SEQUENCE [LARGE SCALE GENOMIC DNA]</scope>
    <source>
        <strain evidence="2 3">EAF2021</strain>
    </source>
</reference>
<dbReference type="Proteomes" id="UP001470230">
    <property type="component" value="Unassembled WGS sequence"/>
</dbReference>
<protein>
    <recommendedName>
        <fullName evidence="4">Proliferating cell nuclear antigen</fullName>
    </recommendedName>
</protein>
<dbReference type="SUPFAM" id="SSF55979">
    <property type="entry name" value="DNA clamp"/>
    <property type="match status" value="1"/>
</dbReference>
<dbReference type="InterPro" id="IPR046938">
    <property type="entry name" value="DNA_clamp_sf"/>
</dbReference>
<comment type="caution">
    <text evidence="2">The sequence shown here is derived from an EMBL/GenBank/DDBJ whole genome shotgun (WGS) entry which is preliminary data.</text>
</comment>
<accession>A0ABR2KBY5</accession>
<evidence type="ECO:0000313" key="2">
    <source>
        <dbReference type="EMBL" id="KAK8888644.1"/>
    </source>
</evidence>
<proteinExistence type="predicted"/>
<dbReference type="InterPro" id="IPR007268">
    <property type="entry name" value="Rad9/Ddc1"/>
</dbReference>
<dbReference type="Gene3D" id="3.70.10.10">
    <property type="match status" value="1"/>
</dbReference>
<organism evidence="2 3">
    <name type="scientific">Tritrichomonas musculus</name>
    <dbReference type="NCBI Taxonomy" id="1915356"/>
    <lineage>
        <taxon>Eukaryota</taxon>
        <taxon>Metamonada</taxon>
        <taxon>Parabasalia</taxon>
        <taxon>Tritrichomonadida</taxon>
        <taxon>Tritrichomonadidae</taxon>
        <taxon>Tritrichomonas</taxon>
    </lineage>
</organism>
<dbReference type="Pfam" id="PF04139">
    <property type="entry name" value="Rad9"/>
    <property type="match status" value="1"/>
</dbReference>
<name>A0ABR2KBY5_9EUKA</name>
<dbReference type="PANTHER" id="PTHR15237:SF0">
    <property type="entry name" value="CELL CYCLE CHECKPOINT CONTROL PROTEIN"/>
    <property type="match status" value="1"/>
</dbReference>
<dbReference type="PANTHER" id="PTHR15237">
    <property type="entry name" value="DNA REPAIR PROTEIN RAD9"/>
    <property type="match status" value="1"/>
</dbReference>
<dbReference type="EMBL" id="JAPFFF010000005">
    <property type="protein sequence ID" value="KAK8888644.1"/>
    <property type="molecule type" value="Genomic_DNA"/>
</dbReference>
<sequence length="342" mass="39074">MIAKLLDGMKMRCFQRIVRTLSKAGSSFVIIAWNESISIRSINEYQSALPIVQLKSNFFDEYKFTHKDSQLSFEVESYPFKQSLLLSNLSAVTPQEIVLSVSDNNRNTVEKSNNSLEFKINVIDYFEINHIWEFHITMNVTILKAVVDMSTVSSTLTCRCDIFDGIDQIFNKNNMVSLHIINPRSKNSKVKKVKDKKYPVMITTEKLIYDDCLATILKFEMNDKLAIEFDDELFDKHCDLGDSELELSFSLADFLIGIKIGSILSQKVTIHCSSPGNPIVIKSSMPNAASFEMTIASCRGDSKSKYSDDEEINENERTRKRNKNTPIVYAPSESEREKYLKE</sequence>
<evidence type="ECO:0008006" key="4">
    <source>
        <dbReference type="Google" id="ProtNLM"/>
    </source>
</evidence>
<keyword evidence="3" id="KW-1185">Reference proteome</keyword>
<evidence type="ECO:0000313" key="3">
    <source>
        <dbReference type="Proteomes" id="UP001470230"/>
    </source>
</evidence>
<feature type="compositionally biased region" description="Basic and acidic residues" evidence="1">
    <location>
        <begin position="333"/>
        <end position="342"/>
    </location>
</feature>